<sequence>MSIRHLSHRCRALCATALLAVGLLAGCATGSGVLAGLDPVSSPEWATDMARFAAEDAATPPPERPIVFTGSSSVRMWETLAADFPDATVLNRGFGGSQVRDAIWYADEVALRYRPRQIVLYAGDNDIAEGRSAAQVLADTQAFVTRIRTTQPGTPIALLGIKPSPSRANLLGVQLDANTALRDWAATQRNVAYIDVFTPMLDADGVPREDLFIADRLHMNAAGYAMWKDIIGPYLVR</sequence>
<dbReference type="RefSeq" id="WP_232134388.1">
    <property type="nucleotide sequence ID" value="NZ_JAJQKU010000001.1"/>
</dbReference>
<evidence type="ECO:0000256" key="1">
    <source>
        <dbReference type="SAM" id="SignalP"/>
    </source>
</evidence>
<comment type="caution">
    <text evidence="3">The sequence shown here is derived from an EMBL/GenBank/DDBJ whole genome shotgun (WGS) entry which is preliminary data.</text>
</comment>
<dbReference type="Gene3D" id="3.40.50.1110">
    <property type="entry name" value="SGNH hydrolase"/>
    <property type="match status" value="1"/>
</dbReference>
<dbReference type="SUPFAM" id="SSF52266">
    <property type="entry name" value="SGNH hydrolase"/>
    <property type="match status" value="1"/>
</dbReference>
<feature type="chain" id="PRO_5046505194" evidence="1">
    <location>
        <begin position="31"/>
        <end position="237"/>
    </location>
</feature>
<dbReference type="Pfam" id="PF13472">
    <property type="entry name" value="Lipase_GDSL_2"/>
    <property type="match status" value="1"/>
</dbReference>
<evidence type="ECO:0000259" key="2">
    <source>
        <dbReference type="Pfam" id="PF13472"/>
    </source>
</evidence>
<dbReference type="PROSITE" id="PS51257">
    <property type="entry name" value="PROKAR_LIPOPROTEIN"/>
    <property type="match status" value="1"/>
</dbReference>
<dbReference type="InterPro" id="IPR013830">
    <property type="entry name" value="SGNH_hydro"/>
</dbReference>
<dbReference type="EMBL" id="JAJQKU010000001">
    <property type="protein sequence ID" value="MCD9095881.1"/>
    <property type="molecule type" value="Genomic_DNA"/>
</dbReference>
<dbReference type="PANTHER" id="PTHR30383:SF5">
    <property type="entry name" value="SGNH HYDROLASE-TYPE ESTERASE DOMAIN-CONTAINING PROTEIN"/>
    <property type="match status" value="1"/>
</dbReference>
<dbReference type="CDD" id="cd04502">
    <property type="entry name" value="SGNH_hydrolase_like_7"/>
    <property type="match status" value="1"/>
</dbReference>
<evidence type="ECO:0000313" key="4">
    <source>
        <dbReference type="Proteomes" id="UP001430360"/>
    </source>
</evidence>
<proteinExistence type="predicted"/>
<keyword evidence="4" id="KW-1185">Reference proteome</keyword>
<feature type="signal peptide" evidence="1">
    <location>
        <begin position="1"/>
        <end position="30"/>
    </location>
</feature>
<reference evidence="3" key="2">
    <citation type="journal article" date="2022" name="Syst. Appl. Microbiol.">
        <title>Physiological and genomic characterisation of Luteimonas fraxinea sp. nov., a bacterial species associated with trees tolerant to ash dieback.</title>
        <authorList>
            <person name="Ulrich K."/>
            <person name="Becker R."/>
            <person name="Behrendt U."/>
            <person name="Kube M."/>
            <person name="Schneck V."/>
            <person name="Ulrich A."/>
        </authorList>
    </citation>
    <scope>NUCLEOTIDE SEQUENCE</scope>
    <source>
        <strain evidence="3">A1P009</strain>
    </source>
</reference>
<feature type="domain" description="SGNH hydrolase-type esterase" evidence="2">
    <location>
        <begin position="76"/>
        <end position="225"/>
    </location>
</feature>
<accession>A0ABS8UAU8</accession>
<organism evidence="3 4">
    <name type="scientific">Luteimonas fraxinea</name>
    <dbReference type="NCBI Taxonomy" id="2901869"/>
    <lineage>
        <taxon>Bacteria</taxon>
        <taxon>Pseudomonadati</taxon>
        <taxon>Pseudomonadota</taxon>
        <taxon>Gammaproteobacteria</taxon>
        <taxon>Lysobacterales</taxon>
        <taxon>Lysobacteraceae</taxon>
        <taxon>Luteimonas</taxon>
    </lineage>
</organism>
<protein>
    <submittedName>
        <fullName evidence="3">GDSL-type esterase/lipase family protein</fullName>
    </submittedName>
</protein>
<keyword evidence="1" id="KW-0732">Signal</keyword>
<dbReference type="InterPro" id="IPR036514">
    <property type="entry name" value="SGNH_hydro_sf"/>
</dbReference>
<dbReference type="InterPro" id="IPR051532">
    <property type="entry name" value="Ester_Hydrolysis_Enzymes"/>
</dbReference>
<name>A0ABS8UAU8_9GAMM</name>
<dbReference type="Proteomes" id="UP001430360">
    <property type="component" value="Unassembled WGS sequence"/>
</dbReference>
<reference evidence="3" key="1">
    <citation type="submission" date="2021-12" db="EMBL/GenBank/DDBJ databases">
        <authorList>
            <person name="Ulrich A."/>
        </authorList>
    </citation>
    <scope>NUCLEOTIDE SEQUENCE</scope>
    <source>
        <strain evidence="3">A1P009</strain>
    </source>
</reference>
<gene>
    <name evidence="3" type="ORF">LTT95_02855</name>
</gene>
<dbReference type="PANTHER" id="PTHR30383">
    <property type="entry name" value="THIOESTERASE 1/PROTEASE 1/LYSOPHOSPHOLIPASE L1"/>
    <property type="match status" value="1"/>
</dbReference>
<evidence type="ECO:0000313" key="3">
    <source>
        <dbReference type="EMBL" id="MCD9095881.1"/>
    </source>
</evidence>